<organism evidence="3 4">
    <name type="scientific">Athelia psychrophila</name>
    <dbReference type="NCBI Taxonomy" id="1759441"/>
    <lineage>
        <taxon>Eukaryota</taxon>
        <taxon>Fungi</taxon>
        <taxon>Dikarya</taxon>
        <taxon>Basidiomycota</taxon>
        <taxon>Agaricomycotina</taxon>
        <taxon>Agaricomycetes</taxon>
        <taxon>Agaricomycetidae</taxon>
        <taxon>Atheliales</taxon>
        <taxon>Atheliaceae</taxon>
        <taxon>Athelia</taxon>
    </lineage>
</organism>
<keyword evidence="2" id="KW-1133">Transmembrane helix</keyword>
<dbReference type="STRING" id="436010.A0A165XMF6"/>
<evidence type="ECO:0000256" key="2">
    <source>
        <dbReference type="SAM" id="Phobius"/>
    </source>
</evidence>
<feature type="transmembrane region" description="Helical" evidence="2">
    <location>
        <begin position="103"/>
        <end position="131"/>
    </location>
</feature>
<evidence type="ECO:0000256" key="1">
    <source>
        <dbReference type="SAM" id="MobiDB-lite"/>
    </source>
</evidence>
<dbReference type="AlphaFoldDB" id="A0A165XMF6"/>
<accession>A0A165XMF6</accession>
<evidence type="ECO:0000313" key="4">
    <source>
        <dbReference type="Proteomes" id="UP000076532"/>
    </source>
</evidence>
<dbReference type="EMBL" id="KV417716">
    <property type="protein sequence ID" value="KZP08698.1"/>
    <property type="molecule type" value="Genomic_DNA"/>
</dbReference>
<keyword evidence="2" id="KW-0472">Membrane</keyword>
<feature type="region of interest" description="Disordered" evidence="1">
    <location>
        <begin position="312"/>
        <end position="354"/>
    </location>
</feature>
<feature type="region of interest" description="Disordered" evidence="1">
    <location>
        <begin position="1"/>
        <end position="92"/>
    </location>
</feature>
<reference evidence="3 4" key="1">
    <citation type="journal article" date="2016" name="Mol. Biol. Evol.">
        <title>Comparative Genomics of Early-Diverging Mushroom-Forming Fungi Provides Insights into the Origins of Lignocellulose Decay Capabilities.</title>
        <authorList>
            <person name="Nagy L.G."/>
            <person name="Riley R."/>
            <person name="Tritt A."/>
            <person name="Adam C."/>
            <person name="Daum C."/>
            <person name="Floudas D."/>
            <person name="Sun H."/>
            <person name="Yadav J.S."/>
            <person name="Pangilinan J."/>
            <person name="Larsson K.H."/>
            <person name="Matsuura K."/>
            <person name="Barry K."/>
            <person name="Labutti K."/>
            <person name="Kuo R."/>
            <person name="Ohm R.A."/>
            <person name="Bhattacharya S.S."/>
            <person name="Shirouzu T."/>
            <person name="Yoshinaga Y."/>
            <person name="Martin F.M."/>
            <person name="Grigoriev I.V."/>
            <person name="Hibbett D.S."/>
        </authorList>
    </citation>
    <scope>NUCLEOTIDE SEQUENCE [LARGE SCALE GENOMIC DNA]</scope>
    <source>
        <strain evidence="3 4">CBS 109695</strain>
    </source>
</reference>
<feature type="transmembrane region" description="Helical" evidence="2">
    <location>
        <begin position="151"/>
        <end position="171"/>
    </location>
</feature>
<feature type="compositionally biased region" description="Polar residues" evidence="1">
    <location>
        <begin position="1"/>
        <end position="21"/>
    </location>
</feature>
<dbReference type="Proteomes" id="UP000076532">
    <property type="component" value="Unassembled WGS sequence"/>
</dbReference>
<evidence type="ECO:0000313" key="3">
    <source>
        <dbReference type="EMBL" id="KZP08698.1"/>
    </source>
</evidence>
<feature type="compositionally biased region" description="Basic and acidic residues" evidence="1">
    <location>
        <begin position="42"/>
        <end position="62"/>
    </location>
</feature>
<protein>
    <submittedName>
        <fullName evidence="3">Uncharacterized protein</fullName>
    </submittedName>
</protein>
<feature type="compositionally biased region" description="Low complexity" evidence="1">
    <location>
        <begin position="340"/>
        <end position="354"/>
    </location>
</feature>
<feature type="region of interest" description="Disordered" evidence="1">
    <location>
        <begin position="265"/>
        <end position="291"/>
    </location>
</feature>
<sequence length="366" mass="39829">MASTASTSARPVQGEAISNSRPGPLPLKLGEIGYREPDEDLERGRVEGHESDESLPARHPADQDLATTEVPLTPAPVASEQTDDSVSTRPSMRKRLGSKQYKFLGGITLHTFALFVTQLLALGGTIAAWVLSIKIFNNMAKHSSMPDSAGSGSVFIYVIFVLLGLIEFIFLDRQFYHLRAERYSFLHPGEILPTHNHSGFGMSMGMAPWHRPPLPTYAAALTQGGPRGTGDVEDAAIAVPPPPAYGHTRDSRLLLQGYLRSSLRAQRPVSEHSQMSEREGERPLSYASQDPGWREIQDAERAIQLESALTKLESDAPQGPTRASIGEAGPKVKASEAPRRAPQQQQSAAPQQARHAYALVVQLDMS</sequence>
<dbReference type="OrthoDB" id="2596855at2759"/>
<proteinExistence type="predicted"/>
<keyword evidence="4" id="KW-1185">Reference proteome</keyword>
<name>A0A165XMF6_9AGAM</name>
<gene>
    <name evidence="3" type="ORF">FIBSPDRAFT_922647</name>
</gene>
<keyword evidence="2" id="KW-0812">Transmembrane</keyword>